<name>A0A4R2QIE2_9PSEU</name>
<feature type="region of interest" description="Disordered" evidence="1">
    <location>
        <begin position="383"/>
        <end position="452"/>
    </location>
</feature>
<feature type="compositionally biased region" description="Gly residues" evidence="1">
    <location>
        <begin position="689"/>
        <end position="699"/>
    </location>
</feature>
<evidence type="ECO:0000313" key="3">
    <source>
        <dbReference type="Proteomes" id="UP000294911"/>
    </source>
</evidence>
<sequence length="985" mass="102465">MAASDRRAGSASSPAGSSPERLLAQAERLRWLAPELALVFAERVQAIGAASTSGVAAASRERLRLRAEALAVFGLVRMGRRASTVRRALVALDEAEAAGHVDIGWQLRTDLAVCARGVGLPQVGLAGLAPVLGAEDVPAVLRAQALTQLAGCAIPLGYTAELDGVLRTADRACRGEAELDPGTRAILLALVQADVAAYRRQCGDFVGAEQAARAGLGALGETVRPGADAGQASIRLTLELVWALLDRGDVEEAMAASRPVFAEPLRTVAAGASGWLGLALASRVLVPAHEYGRAITMLRDAAYRAERSPVDGLAAALWAELAHVHELADTPQEALACMHRARAAESQHSKLRLAARETLSNAFGEPELDAASVAAIVTDGLGNGSVGTRRRDRESGAFESTAVLADESPFADRMPDGQVADDWSADAPSHDAWSNDDRVSDARTADGGADRWSADSLTADRWAAEDPAASEWEIEPGGGGAVTEFSRTERTRRRRAQWSPSVVRGGGAGASVARRRGRRRTDERDAGAWTGGEEPVQPELSATERWRRSRIAREHDGVEPDGDAAQFGATQFGATQSGADQFGAEQFGVAESVGLSEPVGLSGTSGSRRADTRSADLPDASLAGDDRPSHATGDGSADMRVMLGKVADRYAAKAESRPVDTERETERGIDEIAAELNDILSKMDRQVGGSDGSTGGGNRSGEPALAETSYADAGPADDGPAAGLSAELDLFPAGESESEMDSPAIADSFPDFEPADYASPAGYDSALLPMLRVPEVLAAPESASGQNDSLEPWGWHDDGEAGGTGQAMQGAGRHAVPADDEPGEPAASVGWPDSAGSPDSLDWPESREPVDAVDPPDSGDQPAPGDDESTGRELGLADLLAGALAAYRTTEAGGMADEFGAVDEPAGQPDQPSERSAGDWGVEPSVMDIAPTADGVEPGHFARHGVQGSGYRPTTRRAAPDPMGTQDPIGMDSLGLDRGRHRSAE</sequence>
<proteinExistence type="predicted"/>
<feature type="compositionally biased region" description="Low complexity" evidence="1">
    <location>
        <begin position="711"/>
        <end position="723"/>
    </location>
</feature>
<feature type="region of interest" description="Disordered" evidence="1">
    <location>
        <begin position="779"/>
        <end position="875"/>
    </location>
</feature>
<feature type="region of interest" description="Disordered" evidence="1">
    <location>
        <begin position="467"/>
        <end position="670"/>
    </location>
</feature>
<gene>
    <name evidence="2" type="ORF">EV191_11097</name>
</gene>
<feature type="compositionally biased region" description="Basic and acidic residues" evidence="1">
    <location>
        <begin position="975"/>
        <end position="985"/>
    </location>
</feature>
<comment type="caution">
    <text evidence="2">The sequence shown here is derived from an EMBL/GenBank/DDBJ whole genome shotgun (WGS) entry which is preliminary data.</text>
</comment>
<dbReference type="OrthoDB" id="5165923at2"/>
<evidence type="ECO:0000313" key="2">
    <source>
        <dbReference type="EMBL" id="TCP48539.1"/>
    </source>
</evidence>
<dbReference type="RefSeq" id="WP_132878817.1">
    <property type="nucleotide sequence ID" value="NZ_SLXQ01000010.1"/>
</dbReference>
<feature type="compositionally biased region" description="Basic and acidic residues" evidence="1">
    <location>
        <begin position="542"/>
        <end position="558"/>
    </location>
</feature>
<keyword evidence="3" id="KW-1185">Reference proteome</keyword>
<dbReference type="Proteomes" id="UP000294911">
    <property type="component" value="Unassembled WGS sequence"/>
</dbReference>
<feature type="compositionally biased region" description="Basic and acidic residues" evidence="1">
    <location>
        <begin position="646"/>
        <end position="670"/>
    </location>
</feature>
<evidence type="ECO:0000256" key="1">
    <source>
        <dbReference type="SAM" id="MobiDB-lite"/>
    </source>
</evidence>
<protein>
    <submittedName>
        <fullName evidence="2">Uncharacterized protein</fullName>
    </submittedName>
</protein>
<accession>A0A4R2QIE2</accession>
<feature type="region of interest" description="Disordered" evidence="1">
    <location>
        <begin position="684"/>
        <end position="761"/>
    </location>
</feature>
<dbReference type="EMBL" id="SLXQ01000010">
    <property type="protein sequence ID" value="TCP48539.1"/>
    <property type="molecule type" value="Genomic_DNA"/>
</dbReference>
<feature type="region of interest" description="Disordered" evidence="1">
    <location>
        <begin position="895"/>
        <end position="985"/>
    </location>
</feature>
<reference evidence="2 3" key="1">
    <citation type="submission" date="2019-03" db="EMBL/GenBank/DDBJ databases">
        <title>Genomic Encyclopedia of Type Strains, Phase IV (KMG-IV): sequencing the most valuable type-strain genomes for metagenomic binning, comparative biology and taxonomic classification.</title>
        <authorList>
            <person name="Goeker M."/>
        </authorList>
    </citation>
    <scope>NUCLEOTIDE SEQUENCE [LARGE SCALE GENOMIC DNA]</scope>
    <source>
        <strain evidence="2 3">DSM 45765</strain>
    </source>
</reference>
<feature type="compositionally biased region" description="Polar residues" evidence="1">
    <location>
        <begin position="568"/>
        <end position="579"/>
    </location>
</feature>
<feature type="compositionally biased region" description="Basic and acidic residues" evidence="1">
    <location>
        <begin position="433"/>
        <end position="452"/>
    </location>
</feature>
<dbReference type="AlphaFoldDB" id="A0A4R2QIE2"/>
<organism evidence="2 3">
    <name type="scientific">Tamaricihabitans halophyticus</name>
    <dbReference type="NCBI Taxonomy" id="1262583"/>
    <lineage>
        <taxon>Bacteria</taxon>
        <taxon>Bacillati</taxon>
        <taxon>Actinomycetota</taxon>
        <taxon>Actinomycetes</taxon>
        <taxon>Pseudonocardiales</taxon>
        <taxon>Pseudonocardiaceae</taxon>
        <taxon>Tamaricihabitans</taxon>
    </lineage>
</organism>